<dbReference type="PANTHER" id="PTHR46985:SF2">
    <property type="entry name" value="APOPTOSIS-ASSOCIATED SPECK-LIKE PROTEIN CONTAINING A CARD"/>
    <property type="match status" value="1"/>
</dbReference>
<keyword evidence="3" id="KW-0399">Innate immunity</keyword>
<dbReference type="InterPro" id="IPR011029">
    <property type="entry name" value="DEATH-like_dom_sf"/>
</dbReference>
<dbReference type="InterPro" id="IPR051249">
    <property type="entry name" value="NLRP_Inflammasome"/>
</dbReference>
<reference evidence="9" key="1">
    <citation type="submission" date="2025-08" db="UniProtKB">
        <authorList>
            <consortium name="RefSeq"/>
        </authorList>
    </citation>
    <scope>IDENTIFICATION</scope>
</reference>
<keyword evidence="2" id="KW-0963">Cytoplasm</keyword>
<keyword evidence="4" id="KW-0391">Immunity</keyword>
<proteinExistence type="predicted"/>
<sequence>MANMSSLLLNTLEELGKKEFSKFKWYLKEGVSEDFTPIPKGKLEDTETEDVVDLMRDQYGEEDAGRITVLILREMRNNHLAEKLNKNLKVGPSGRASSDGAQFVDKHRANLIQRVTTVEPIADELHSMVHPEKYSNIRAAPTPQEKMRRIFDDILVTQELKERFYKILLKHEPYLVKELAGSG</sequence>
<dbReference type="FunFam" id="1.10.533.10:FF:000013">
    <property type="entry name" value="Apoptosis-associated speck-like protein containing a CARD"/>
    <property type="match status" value="1"/>
</dbReference>
<dbReference type="InterPro" id="IPR004020">
    <property type="entry name" value="DAPIN"/>
</dbReference>
<dbReference type="CDD" id="cd08330">
    <property type="entry name" value="CARD_ASC_NALP1"/>
    <property type="match status" value="1"/>
</dbReference>
<dbReference type="GO" id="GO:0061702">
    <property type="term" value="C:canonical inflammasome complex"/>
    <property type="evidence" value="ECO:0007669"/>
    <property type="project" value="UniProtKB-SubCell"/>
</dbReference>
<evidence type="ECO:0000256" key="1">
    <source>
        <dbReference type="ARBA" id="ARBA00004110"/>
    </source>
</evidence>
<evidence type="ECO:0000313" key="9">
    <source>
        <dbReference type="RefSeq" id="XP_030635300.1"/>
    </source>
</evidence>
<evidence type="ECO:0000256" key="6">
    <source>
        <dbReference type="ARBA" id="ARBA00023233"/>
    </source>
</evidence>
<dbReference type="CDD" id="cd08321">
    <property type="entry name" value="Pyrin_ASC-like"/>
    <property type="match status" value="1"/>
</dbReference>
<dbReference type="GO" id="GO:0042981">
    <property type="term" value="P:regulation of apoptotic process"/>
    <property type="evidence" value="ECO:0007669"/>
    <property type="project" value="InterPro"/>
</dbReference>
<gene>
    <name evidence="9" type="primary">LOC115816486</name>
</gene>
<name>A0A6J2VQQ5_CHACN</name>
<evidence type="ECO:0000313" key="8">
    <source>
        <dbReference type="Proteomes" id="UP000504632"/>
    </source>
</evidence>
<dbReference type="OrthoDB" id="10058437at2759"/>
<keyword evidence="6" id="KW-1271">Inflammasome</keyword>
<keyword evidence="5" id="KW-0395">Inflammatory response</keyword>
<evidence type="ECO:0000256" key="4">
    <source>
        <dbReference type="ARBA" id="ARBA00022859"/>
    </source>
</evidence>
<dbReference type="Gene3D" id="1.10.533.10">
    <property type="entry name" value="Death Domain, Fas"/>
    <property type="match status" value="2"/>
</dbReference>
<feature type="domain" description="Pyrin" evidence="7">
    <location>
        <begin position="1"/>
        <end position="90"/>
    </location>
</feature>
<evidence type="ECO:0000256" key="5">
    <source>
        <dbReference type="ARBA" id="ARBA00023198"/>
    </source>
</evidence>
<keyword evidence="8" id="KW-1185">Reference proteome</keyword>
<protein>
    <submittedName>
        <fullName evidence="9">Apoptosis-associated speck-like protein containing a CARD</fullName>
    </submittedName>
</protein>
<evidence type="ECO:0000256" key="3">
    <source>
        <dbReference type="ARBA" id="ARBA00022588"/>
    </source>
</evidence>
<dbReference type="PROSITE" id="PS50824">
    <property type="entry name" value="DAPIN"/>
    <property type="match status" value="1"/>
</dbReference>
<dbReference type="GO" id="GO:0006954">
    <property type="term" value="P:inflammatory response"/>
    <property type="evidence" value="ECO:0007669"/>
    <property type="project" value="UniProtKB-KW"/>
</dbReference>
<dbReference type="Pfam" id="PF00619">
    <property type="entry name" value="CARD"/>
    <property type="match status" value="1"/>
</dbReference>
<dbReference type="GO" id="GO:0045087">
    <property type="term" value="P:innate immune response"/>
    <property type="evidence" value="ECO:0007669"/>
    <property type="project" value="UniProtKB-KW"/>
</dbReference>
<dbReference type="RefSeq" id="XP_030635300.1">
    <property type="nucleotide sequence ID" value="XM_030779440.1"/>
</dbReference>
<accession>A0A6J2VQQ5</accession>
<evidence type="ECO:0000259" key="7">
    <source>
        <dbReference type="PROSITE" id="PS50824"/>
    </source>
</evidence>
<comment type="subcellular location">
    <subcellularLocation>
        <location evidence="1">Inflammasome</location>
    </subcellularLocation>
</comment>
<dbReference type="SUPFAM" id="SSF47986">
    <property type="entry name" value="DEATH domain"/>
    <property type="match status" value="2"/>
</dbReference>
<dbReference type="InterPro" id="IPR001315">
    <property type="entry name" value="CARD"/>
</dbReference>
<dbReference type="AlphaFoldDB" id="A0A6J2VQQ5"/>
<dbReference type="SMART" id="SM01289">
    <property type="entry name" value="PYRIN"/>
    <property type="match status" value="1"/>
</dbReference>
<dbReference type="InParanoid" id="A0A6J2VQQ5"/>
<dbReference type="GeneID" id="115816486"/>
<dbReference type="Proteomes" id="UP000504632">
    <property type="component" value="Chromosome 7"/>
</dbReference>
<dbReference type="PANTHER" id="PTHR46985">
    <property type="entry name" value="NACHT, LRR AND PYD DOMAINS-CONTAINING PROTEIN 1"/>
    <property type="match status" value="1"/>
</dbReference>
<dbReference type="InterPro" id="IPR033516">
    <property type="entry name" value="CARD8/ASC/NALP1_CARD"/>
</dbReference>
<dbReference type="Pfam" id="PF02758">
    <property type="entry name" value="PYRIN"/>
    <property type="match status" value="1"/>
</dbReference>
<evidence type="ECO:0000256" key="2">
    <source>
        <dbReference type="ARBA" id="ARBA00022490"/>
    </source>
</evidence>
<organism evidence="8 9">
    <name type="scientific">Chanos chanos</name>
    <name type="common">Milkfish</name>
    <name type="synonym">Mugil chanos</name>
    <dbReference type="NCBI Taxonomy" id="29144"/>
    <lineage>
        <taxon>Eukaryota</taxon>
        <taxon>Metazoa</taxon>
        <taxon>Chordata</taxon>
        <taxon>Craniata</taxon>
        <taxon>Vertebrata</taxon>
        <taxon>Euteleostomi</taxon>
        <taxon>Actinopterygii</taxon>
        <taxon>Neopterygii</taxon>
        <taxon>Teleostei</taxon>
        <taxon>Ostariophysi</taxon>
        <taxon>Gonorynchiformes</taxon>
        <taxon>Chanidae</taxon>
        <taxon>Chanos</taxon>
    </lineage>
</organism>